<protein>
    <submittedName>
        <fullName evidence="3">Nose resistant to fluoxetine protein 6</fullName>
    </submittedName>
</protein>
<accession>A0A8X6MSL8</accession>
<keyword evidence="1" id="KW-0812">Transmembrane</keyword>
<feature type="transmembrane region" description="Helical" evidence="1">
    <location>
        <begin position="196"/>
        <end position="216"/>
    </location>
</feature>
<proteinExistence type="predicted"/>
<dbReference type="Proteomes" id="UP000887013">
    <property type="component" value="Unassembled WGS sequence"/>
</dbReference>
<keyword evidence="1" id="KW-0472">Membrane</keyword>
<dbReference type="AlphaFoldDB" id="A0A8X6MSL8"/>
<dbReference type="OrthoDB" id="6435258at2759"/>
<name>A0A8X6MSL8_NEPPI</name>
<keyword evidence="1" id="KW-1133">Transmembrane helix</keyword>
<dbReference type="Pfam" id="PF01757">
    <property type="entry name" value="Acyl_transf_3"/>
    <property type="match status" value="1"/>
</dbReference>
<dbReference type="EMBL" id="BMAW01050505">
    <property type="protein sequence ID" value="GFS75667.1"/>
    <property type="molecule type" value="Genomic_DNA"/>
</dbReference>
<feature type="transmembrane region" description="Helical" evidence="1">
    <location>
        <begin position="163"/>
        <end position="184"/>
    </location>
</feature>
<sequence>MPFLQCLSHNWYLSVDMQLYLMSPLFMVALLRRRRLGYILMALCICGSSFYNFAITVMYDLVDSELSFPYYVDNIELYLERFMHYHESIYLKPHTRMSSYFVGLTLGHYLWKRGISKEKSNSKITLFFGWIITAALLWICLYVFYFGEPTLLRRALYNGTSDFLFSCVVAWIIFVCVTGQGGFVNNLLSFGCFMPLSRLSYCAYLIHYPLILRYFLTSLEEGLAKWTFNLMSYIFLHVTFWTYLLAFLTSLLIEVPVSRLFQCFSNKTVK</sequence>
<keyword evidence="4" id="KW-1185">Reference proteome</keyword>
<reference evidence="3" key="1">
    <citation type="submission" date="2020-08" db="EMBL/GenBank/DDBJ databases">
        <title>Multicomponent nature underlies the extraordinary mechanical properties of spider dragline silk.</title>
        <authorList>
            <person name="Kono N."/>
            <person name="Nakamura H."/>
            <person name="Mori M."/>
            <person name="Yoshida Y."/>
            <person name="Ohtoshi R."/>
            <person name="Malay A.D."/>
            <person name="Moran D.A.P."/>
            <person name="Tomita M."/>
            <person name="Numata K."/>
            <person name="Arakawa K."/>
        </authorList>
    </citation>
    <scope>NUCLEOTIDE SEQUENCE</scope>
</reference>
<dbReference type="GO" id="GO:0016747">
    <property type="term" value="F:acyltransferase activity, transferring groups other than amino-acyl groups"/>
    <property type="evidence" value="ECO:0007669"/>
    <property type="project" value="InterPro"/>
</dbReference>
<organism evidence="3 4">
    <name type="scientific">Nephila pilipes</name>
    <name type="common">Giant wood spider</name>
    <name type="synonym">Nephila maculata</name>
    <dbReference type="NCBI Taxonomy" id="299642"/>
    <lineage>
        <taxon>Eukaryota</taxon>
        <taxon>Metazoa</taxon>
        <taxon>Ecdysozoa</taxon>
        <taxon>Arthropoda</taxon>
        <taxon>Chelicerata</taxon>
        <taxon>Arachnida</taxon>
        <taxon>Araneae</taxon>
        <taxon>Araneomorphae</taxon>
        <taxon>Entelegynae</taxon>
        <taxon>Araneoidea</taxon>
        <taxon>Nephilidae</taxon>
        <taxon>Nephila</taxon>
    </lineage>
</organism>
<gene>
    <name evidence="3" type="primary">nrf-6</name>
    <name evidence="3" type="ORF">NPIL_324711</name>
</gene>
<feature type="domain" description="Acyltransferase 3" evidence="2">
    <location>
        <begin position="3"/>
        <end position="251"/>
    </location>
</feature>
<evidence type="ECO:0000256" key="1">
    <source>
        <dbReference type="SAM" id="Phobius"/>
    </source>
</evidence>
<dbReference type="PANTHER" id="PTHR11161">
    <property type="entry name" value="O-ACYLTRANSFERASE"/>
    <property type="match status" value="1"/>
</dbReference>
<dbReference type="InterPro" id="IPR052728">
    <property type="entry name" value="O2_lipid_transport_reg"/>
</dbReference>
<evidence type="ECO:0000313" key="3">
    <source>
        <dbReference type="EMBL" id="GFS75667.1"/>
    </source>
</evidence>
<feature type="transmembrane region" description="Helical" evidence="1">
    <location>
        <begin position="38"/>
        <end position="59"/>
    </location>
</feature>
<comment type="caution">
    <text evidence="3">The sequence shown here is derived from an EMBL/GenBank/DDBJ whole genome shotgun (WGS) entry which is preliminary data.</text>
</comment>
<feature type="transmembrane region" description="Helical" evidence="1">
    <location>
        <begin position="228"/>
        <end position="253"/>
    </location>
</feature>
<evidence type="ECO:0000259" key="2">
    <source>
        <dbReference type="Pfam" id="PF01757"/>
    </source>
</evidence>
<dbReference type="InterPro" id="IPR002656">
    <property type="entry name" value="Acyl_transf_3_dom"/>
</dbReference>
<evidence type="ECO:0000313" key="4">
    <source>
        <dbReference type="Proteomes" id="UP000887013"/>
    </source>
</evidence>
<feature type="transmembrane region" description="Helical" evidence="1">
    <location>
        <begin position="124"/>
        <end position="147"/>
    </location>
</feature>
<dbReference type="PANTHER" id="PTHR11161:SF0">
    <property type="entry name" value="O-ACYLTRANSFERASE LIKE PROTEIN"/>
    <property type="match status" value="1"/>
</dbReference>
<feature type="transmembrane region" description="Helical" evidence="1">
    <location>
        <begin position="97"/>
        <end position="112"/>
    </location>
</feature>